<keyword evidence="2" id="KW-1185">Reference proteome</keyword>
<dbReference type="AlphaFoldDB" id="A0A1Y5Y8J9"/>
<name>A0A1Y5Y8J9_KIBAR</name>
<dbReference type="EMBL" id="FWXV01000014">
    <property type="protein sequence ID" value="SMD26465.1"/>
    <property type="molecule type" value="Genomic_DNA"/>
</dbReference>
<protein>
    <recommendedName>
        <fullName evidence="3">Nucleoid-associated protein</fullName>
    </recommendedName>
</protein>
<evidence type="ECO:0000313" key="1">
    <source>
        <dbReference type="EMBL" id="SMD26465.1"/>
    </source>
</evidence>
<reference evidence="1 2" key="1">
    <citation type="submission" date="2017-04" db="EMBL/GenBank/DDBJ databases">
        <authorList>
            <person name="Afonso C.L."/>
            <person name="Miller P.J."/>
            <person name="Scott M.A."/>
            <person name="Spackman E."/>
            <person name="Goraichik I."/>
            <person name="Dimitrov K.M."/>
            <person name="Suarez D.L."/>
            <person name="Swayne D.E."/>
        </authorList>
    </citation>
    <scope>NUCLEOTIDE SEQUENCE [LARGE SCALE GENOMIC DNA]</scope>
    <source>
        <strain evidence="1 2">DSM 43828</strain>
    </source>
</reference>
<evidence type="ECO:0000313" key="2">
    <source>
        <dbReference type="Proteomes" id="UP000192674"/>
    </source>
</evidence>
<organism evidence="1 2">
    <name type="scientific">Kibdelosporangium aridum</name>
    <dbReference type="NCBI Taxonomy" id="2030"/>
    <lineage>
        <taxon>Bacteria</taxon>
        <taxon>Bacillati</taxon>
        <taxon>Actinomycetota</taxon>
        <taxon>Actinomycetes</taxon>
        <taxon>Pseudonocardiales</taxon>
        <taxon>Pseudonocardiaceae</taxon>
        <taxon>Kibdelosporangium</taxon>
    </lineage>
</organism>
<sequence length="309" mass="33735">MDVRRVALGVIQARGRTVIDPALVAFGPDEADFLTRHVGKVRSVKDTTVRSRFRQGSTMPSLLDDFRTLDDQKFEESAKILQDALVAAMATSTNASDCVFAVVHTADQEGQLGYITLLKLDAVVEAARMSVATGKVTLQVLRELLPEPGKLQKAFSWPDVRAVSDAIIVDASSAKYFQAAFDVEVSPRSLEAEADLTRTILEQVPPERQHDALSKAVTLAGPLDEVLIELSTNGFPELEEAAREATESNQPAGIVRTNKVAAKPLIWRADGIEVRVPPTLMRNVEVVPDPEQQGWQIIVSTRTQPEMGV</sequence>
<evidence type="ECO:0008006" key="3">
    <source>
        <dbReference type="Google" id="ProtNLM"/>
    </source>
</evidence>
<proteinExistence type="predicted"/>
<accession>A0A1Y5Y8J9</accession>
<dbReference type="Proteomes" id="UP000192674">
    <property type="component" value="Unassembled WGS sequence"/>
</dbReference>
<gene>
    <name evidence="1" type="ORF">SAMN05661093_10048</name>
</gene>